<evidence type="ECO:0000313" key="3">
    <source>
        <dbReference type="EMBL" id="UUN97153.1"/>
    </source>
</evidence>
<dbReference type="InterPro" id="IPR052932">
    <property type="entry name" value="OprB_Porin"/>
</dbReference>
<protein>
    <submittedName>
        <fullName evidence="3">Carbohydrate porin</fullName>
    </submittedName>
</protein>
<sequence length="409" mass="46081">MKKIVWAITFAGLSSTSSIYAKNAFASDSPWMLGDGQGQRTALIEKGYDFGISYTGQGATVLDTQISSEKDSAYADQWSFLGNFDLNKILDWNDTEALINITYRSGQQVENKSQVLSPHISQVQEVYGRGQTWRLTDLWIKKKFFDQKLDVKIGRFGEGEDFASFDCEFQNLALCAGQIGHWSGDQWYNGPVSQWATRVKWNISPNLSAQVGVYEYNPQNLKRSKGFNLSTDGSKGALLPIELIWKPENLIQNLAGEYRLGYYYSTADVTNVQIQNDRKEHKNGTWISAKQQLTSHAGDVNRGLTLMGQVAVYDNKTSIFNDAETLAVTYKGLFDQRKQDEIGLGISRIAVDSRQNPHLNNEINAELYYSLLATPWLKVRPNLQYIDRIGANKNQGDAWVAGLKFNLNF</sequence>
<accession>A0A8I1DGA3</accession>
<dbReference type="InterPro" id="IPR007049">
    <property type="entry name" value="Carb-sel_porin_OprB"/>
</dbReference>
<dbReference type="PANTHER" id="PTHR37944:SF1">
    <property type="entry name" value="PORIN B"/>
    <property type="match status" value="1"/>
</dbReference>
<reference evidence="3" key="1">
    <citation type="submission" date="2022-02" db="EMBL/GenBank/DDBJ databases">
        <title>Characterization of Tn125 harboring carbapenem-resistant Acinetobacter bereziniae clinical isolates.</title>
        <authorList>
            <person name="Wong N.-K."/>
            <person name="Pan Q."/>
        </authorList>
    </citation>
    <scope>NUCLEOTIDE SEQUENCE</scope>
    <source>
        <strain evidence="3">GD03393</strain>
    </source>
</reference>
<evidence type="ECO:0000256" key="2">
    <source>
        <dbReference type="RuleBase" id="RU363072"/>
    </source>
</evidence>
<keyword evidence="2" id="KW-0732">Signal</keyword>
<dbReference type="InterPro" id="IPR038673">
    <property type="entry name" value="OprB_sf"/>
</dbReference>
<dbReference type="Pfam" id="PF04966">
    <property type="entry name" value="OprB"/>
    <property type="match status" value="1"/>
</dbReference>
<dbReference type="Proteomes" id="UP000644140">
    <property type="component" value="Chromosome"/>
</dbReference>
<comment type="similarity">
    <text evidence="1 2">Belongs to the OprB family.</text>
</comment>
<dbReference type="GO" id="GO:0015288">
    <property type="term" value="F:porin activity"/>
    <property type="evidence" value="ECO:0007669"/>
    <property type="project" value="InterPro"/>
</dbReference>
<dbReference type="GO" id="GO:0008643">
    <property type="term" value="P:carbohydrate transport"/>
    <property type="evidence" value="ECO:0007669"/>
    <property type="project" value="InterPro"/>
</dbReference>
<dbReference type="Gene3D" id="2.40.160.180">
    <property type="entry name" value="Carbohydrate-selective porin OprB"/>
    <property type="match status" value="1"/>
</dbReference>
<dbReference type="GO" id="GO:0016020">
    <property type="term" value="C:membrane"/>
    <property type="evidence" value="ECO:0007669"/>
    <property type="project" value="InterPro"/>
</dbReference>
<feature type="chain" id="PRO_5041747124" evidence="2">
    <location>
        <begin position="22"/>
        <end position="409"/>
    </location>
</feature>
<dbReference type="RefSeq" id="WP_151780813.1">
    <property type="nucleotide sequence ID" value="NZ_BKNL01000009.1"/>
</dbReference>
<dbReference type="EMBL" id="CP092085">
    <property type="protein sequence ID" value="UUN97153.1"/>
    <property type="molecule type" value="Genomic_DNA"/>
</dbReference>
<feature type="signal peptide" evidence="2">
    <location>
        <begin position="1"/>
        <end position="21"/>
    </location>
</feature>
<evidence type="ECO:0000313" key="4">
    <source>
        <dbReference type="Proteomes" id="UP000644140"/>
    </source>
</evidence>
<organism evidence="3 4">
    <name type="scientific">Acinetobacter bereziniae</name>
    <name type="common">Acinetobacter genomosp. 10</name>
    <dbReference type="NCBI Taxonomy" id="106648"/>
    <lineage>
        <taxon>Bacteria</taxon>
        <taxon>Pseudomonadati</taxon>
        <taxon>Pseudomonadota</taxon>
        <taxon>Gammaproteobacteria</taxon>
        <taxon>Moraxellales</taxon>
        <taxon>Moraxellaceae</taxon>
        <taxon>Acinetobacter</taxon>
    </lineage>
</organism>
<gene>
    <name evidence="3" type="ORF">I9054_017625</name>
</gene>
<dbReference type="AlphaFoldDB" id="A0A8I1DGA3"/>
<name>A0A8I1DGA3_ACIBZ</name>
<dbReference type="PANTHER" id="PTHR37944">
    <property type="entry name" value="PORIN B"/>
    <property type="match status" value="1"/>
</dbReference>
<evidence type="ECO:0000256" key="1">
    <source>
        <dbReference type="ARBA" id="ARBA00008769"/>
    </source>
</evidence>
<proteinExistence type="inferred from homology"/>